<keyword evidence="3" id="KW-0479">Metal-binding</keyword>
<evidence type="ECO:0000256" key="1">
    <source>
        <dbReference type="ARBA" id="ARBA00001946"/>
    </source>
</evidence>
<keyword evidence="5" id="KW-0460">Magnesium</keyword>
<dbReference type="Proteomes" id="UP001061070">
    <property type="component" value="Unassembled WGS sequence"/>
</dbReference>
<dbReference type="InterPro" id="IPR004808">
    <property type="entry name" value="AP_endonuc_1"/>
</dbReference>
<dbReference type="InterPro" id="IPR020847">
    <property type="entry name" value="AP_endonuclease_F1_BS"/>
</dbReference>
<organism evidence="7 8">
    <name type="scientific">Gluconobacter frateurii NRIC 0228</name>
    <dbReference type="NCBI Taxonomy" id="1307946"/>
    <lineage>
        <taxon>Bacteria</taxon>
        <taxon>Pseudomonadati</taxon>
        <taxon>Pseudomonadota</taxon>
        <taxon>Alphaproteobacteria</taxon>
        <taxon>Acetobacterales</taxon>
        <taxon>Acetobacteraceae</taxon>
        <taxon>Gluconobacter</taxon>
    </lineage>
</organism>
<name>A0ABQ0QEK7_9PROT</name>
<keyword evidence="4" id="KW-0378">Hydrolase</keyword>
<dbReference type="Gene3D" id="3.60.10.10">
    <property type="entry name" value="Endonuclease/exonuclease/phosphatase"/>
    <property type="match status" value="1"/>
</dbReference>
<dbReference type="InterPro" id="IPR005135">
    <property type="entry name" value="Endo/exonuclease/phosphatase"/>
</dbReference>
<dbReference type="InterPro" id="IPR036691">
    <property type="entry name" value="Endo/exonu/phosph_ase_sf"/>
</dbReference>
<evidence type="ECO:0000313" key="8">
    <source>
        <dbReference type="Proteomes" id="UP001061070"/>
    </source>
</evidence>
<feature type="domain" description="Endonuclease/exonuclease/phosphatase" evidence="6">
    <location>
        <begin position="21"/>
        <end position="272"/>
    </location>
</feature>
<comment type="caution">
    <text evidence="7">The sequence shown here is derived from an EMBL/GenBank/DDBJ whole genome shotgun (WGS) entry which is preliminary data.</text>
</comment>
<accession>A0ABQ0QEK7</accession>
<evidence type="ECO:0000259" key="6">
    <source>
        <dbReference type="Pfam" id="PF03372"/>
    </source>
</evidence>
<dbReference type="PROSITE" id="PS00726">
    <property type="entry name" value="AP_NUCLEASE_F1_1"/>
    <property type="match status" value="1"/>
</dbReference>
<dbReference type="SUPFAM" id="SSF56219">
    <property type="entry name" value="DNase I-like"/>
    <property type="match status" value="1"/>
</dbReference>
<dbReference type="PANTHER" id="PTHR43250:SF2">
    <property type="entry name" value="EXODEOXYRIBONUCLEASE III"/>
    <property type="match status" value="1"/>
</dbReference>
<dbReference type="PROSITE" id="PS51435">
    <property type="entry name" value="AP_NUCLEASE_F1_4"/>
    <property type="match status" value="1"/>
</dbReference>
<proteinExistence type="inferred from homology"/>
<comment type="similarity">
    <text evidence="2">Belongs to the DNA repair enzymes AP/ExoA family.</text>
</comment>
<comment type="cofactor">
    <cofactor evidence="1">
        <name>Mg(2+)</name>
        <dbReference type="ChEBI" id="CHEBI:18420"/>
    </cofactor>
</comment>
<dbReference type="PANTHER" id="PTHR43250">
    <property type="entry name" value="EXODEOXYRIBONUCLEASE III"/>
    <property type="match status" value="1"/>
</dbReference>
<keyword evidence="8" id="KW-1185">Reference proteome</keyword>
<reference evidence="7" key="1">
    <citation type="submission" date="2013-04" db="EMBL/GenBank/DDBJ databases">
        <title>The genome sequencing project of 58 acetic acid bacteria.</title>
        <authorList>
            <person name="Okamoto-Kainuma A."/>
            <person name="Ishikawa M."/>
            <person name="Umino S."/>
            <person name="Koizumi Y."/>
            <person name="Shiwa Y."/>
            <person name="Yoshikawa H."/>
            <person name="Matsutani M."/>
            <person name="Matsushita K."/>
        </authorList>
    </citation>
    <scope>NUCLEOTIDE SEQUENCE</scope>
    <source>
        <strain evidence="7">NRIC 0228</strain>
    </source>
</reference>
<dbReference type="EMBL" id="BAQW01000013">
    <property type="protein sequence ID" value="GBR15891.1"/>
    <property type="molecule type" value="Genomic_DNA"/>
</dbReference>
<evidence type="ECO:0000256" key="2">
    <source>
        <dbReference type="ARBA" id="ARBA00007092"/>
    </source>
</evidence>
<evidence type="ECO:0000256" key="5">
    <source>
        <dbReference type="ARBA" id="ARBA00022842"/>
    </source>
</evidence>
<dbReference type="CDD" id="cd09086">
    <property type="entry name" value="ExoIII-like_AP-endo"/>
    <property type="match status" value="1"/>
</dbReference>
<dbReference type="Pfam" id="PF03372">
    <property type="entry name" value="Exo_endo_phos"/>
    <property type="match status" value="1"/>
</dbReference>
<dbReference type="NCBIfam" id="TIGR00633">
    <property type="entry name" value="xth"/>
    <property type="match status" value="1"/>
</dbReference>
<evidence type="ECO:0000313" key="7">
    <source>
        <dbReference type="EMBL" id="GBR15891.1"/>
    </source>
</evidence>
<sequence length="282" mass="32246">MTQEVLVKEGNSVDPEVMRLITWNINSLRLRLPLLQKLVEEENPDIVCLQETKVPDPLFPAEALTALGLPHQLYRGMKGYNGVAILSRLPLTSVANTPNWCSREDCRHIAASIETPGGPVLLHDFYVPAGGDIPDPEENEKFAHKLAFIEEATAWFSETPPARSIVVGDLNIAPLEHDVWSHRQLLKIVSHTPPETERLNAWMATGFQDAMRRLTPEPSKLYTWWSYRNKDWKKSDRGRRLDHVWMTPDLMPGLRDIRIRRDVRDWESPSDHVPVVLDFDPA</sequence>
<dbReference type="InterPro" id="IPR037493">
    <property type="entry name" value="ExoIII-like"/>
</dbReference>
<gene>
    <name evidence="7" type="ORF">AA0228_2632</name>
</gene>
<evidence type="ECO:0000256" key="3">
    <source>
        <dbReference type="ARBA" id="ARBA00022723"/>
    </source>
</evidence>
<protein>
    <submittedName>
        <fullName evidence="7">Exodeoxyribonuclease III</fullName>
    </submittedName>
</protein>
<evidence type="ECO:0000256" key="4">
    <source>
        <dbReference type="ARBA" id="ARBA00022801"/>
    </source>
</evidence>